<evidence type="ECO:0000313" key="2">
    <source>
        <dbReference type="Proteomes" id="UP001162156"/>
    </source>
</evidence>
<sequence length="64" mass="7060">MVEQDLSFPHQPVATQWHLDPPPYPSRIVYTVLAAGGSSISSTSCSSDGSKRYSIIVRICFLYV</sequence>
<evidence type="ECO:0000313" key="1">
    <source>
        <dbReference type="EMBL" id="KAJ8931293.1"/>
    </source>
</evidence>
<keyword evidence="2" id="KW-1185">Reference proteome</keyword>
<protein>
    <submittedName>
        <fullName evidence="1">Uncharacterized protein</fullName>
    </submittedName>
</protein>
<dbReference type="Proteomes" id="UP001162156">
    <property type="component" value="Unassembled WGS sequence"/>
</dbReference>
<organism evidence="1 2">
    <name type="scientific">Rhamnusium bicolor</name>
    <dbReference type="NCBI Taxonomy" id="1586634"/>
    <lineage>
        <taxon>Eukaryota</taxon>
        <taxon>Metazoa</taxon>
        <taxon>Ecdysozoa</taxon>
        <taxon>Arthropoda</taxon>
        <taxon>Hexapoda</taxon>
        <taxon>Insecta</taxon>
        <taxon>Pterygota</taxon>
        <taxon>Neoptera</taxon>
        <taxon>Endopterygota</taxon>
        <taxon>Coleoptera</taxon>
        <taxon>Polyphaga</taxon>
        <taxon>Cucujiformia</taxon>
        <taxon>Chrysomeloidea</taxon>
        <taxon>Cerambycidae</taxon>
        <taxon>Lepturinae</taxon>
        <taxon>Rhagiini</taxon>
        <taxon>Rhamnusium</taxon>
    </lineage>
</organism>
<gene>
    <name evidence="1" type="ORF">NQ314_015816</name>
</gene>
<proteinExistence type="predicted"/>
<dbReference type="EMBL" id="JANEYF010004411">
    <property type="protein sequence ID" value="KAJ8931293.1"/>
    <property type="molecule type" value="Genomic_DNA"/>
</dbReference>
<accession>A0AAV8WXZ5</accession>
<dbReference type="AlphaFoldDB" id="A0AAV8WXZ5"/>
<name>A0AAV8WXZ5_9CUCU</name>
<comment type="caution">
    <text evidence="1">The sequence shown here is derived from an EMBL/GenBank/DDBJ whole genome shotgun (WGS) entry which is preliminary data.</text>
</comment>
<reference evidence="1" key="1">
    <citation type="journal article" date="2023" name="Insect Mol. Biol.">
        <title>Genome sequencing provides insights into the evolution of gene families encoding plant cell wall-degrading enzymes in longhorned beetles.</title>
        <authorList>
            <person name="Shin N.R."/>
            <person name="Okamura Y."/>
            <person name="Kirsch R."/>
            <person name="Pauchet Y."/>
        </authorList>
    </citation>
    <scope>NUCLEOTIDE SEQUENCE</scope>
    <source>
        <strain evidence="1">RBIC_L_NR</strain>
    </source>
</reference>